<comment type="caution">
    <text evidence="2">The sequence shown here is derived from an EMBL/GenBank/DDBJ whole genome shotgun (WGS) entry which is preliminary data.</text>
</comment>
<feature type="region of interest" description="Disordered" evidence="1">
    <location>
        <begin position="94"/>
        <end position="119"/>
    </location>
</feature>
<organism evidence="2 3">
    <name type="scientific">Pochonia chlamydosporia 170</name>
    <dbReference type="NCBI Taxonomy" id="1380566"/>
    <lineage>
        <taxon>Eukaryota</taxon>
        <taxon>Fungi</taxon>
        <taxon>Dikarya</taxon>
        <taxon>Ascomycota</taxon>
        <taxon>Pezizomycotina</taxon>
        <taxon>Sordariomycetes</taxon>
        <taxon>Hypocreomycetidae</taxon>
        <taxon>Hypocreales</taxon>
        <taxon>Clavicipitaceae</taxon>
        <taxon>Pochonia</taxon>
    </lineage>
</organism>
<dbReference type="OrthoDB" id="9997739at2759"/>
<protein>
    <submittedName>
        <fullName evidence="2">Nucleoporin FG repeat region domain-containing protein</fullName>
    </submittedName>
</protein>
<evidence type="ECO:0000313" key="2">
    <source>
        <dbReference type="EMBL" id="OAQ69260.1"/>
    </source>
</evidence>
<dbReference type="RefSeq" id="XP_018146110.1">
    <property type="nucleotide sequence ID" value="XM_018290326.1"/>
</dbReference>
<dbReference type="AlphaFoldDB" id="A0A179FVN5"/>
<dbReference type="KEGG" id="pchm:VFPPC_12454"/>
<sequence>MSSPTPCYRGVLELNFEDLTEVTGDGRKSPSFVVPLNLISRLSPSLGDLVKRDRDSKDNVLAVEAVDADTFWHFFQFVFSGTYDCLEPIERDGPEVVSDPSSHSLLSTPKKSNGTSGGGIFGGAIASTGGGGMFGTPWSPLASTGGGGIFGGAIAATGGGLFGTCRVDGAASNSLSKIRSTDMMNGSCLSGGSGSPFDSGQSLPKSKQPYSLVSNTTALTIYSGSQVSSKRKRDTPSDGENLAKHSETQQHCISLFLKKYRIDEHNFQADSTDGTATTRTIVNVFLSHCRMWHFACNYAIPTLMDYALSQLALELAHFVIRATLFVPVFKRLVQFVYKECDTRDSSLRLLIAGFAACVIEDVSRLEGWRGLLTDVPAFRADLADELLHAMETP</sequence>
<accession>A0A179FVN5</accession>
<dbReference type="GeneID" id="28854320"/>
<evidence type="ECO:0000313" key="3">
    <source>
        <dbReference type="Proteomes" id="UP000078397"/>
    </source>
</evidence>
<feature type="region of interest" description="Disordered" evidence="1">
    <location>
        <begin position="224"/>
        <end position="246"/>
    </location>
</feature>
<name>A0A179FVN5_METCM</name>
<reference evidence="2 3" key="1">
    <citation type="journal article" date="2016" name="PLoS Pathog.">
        <title>Biosynthesis of antibiotic leucinostatins in bio-control fungus Purpureocillium lilacinum and their inhibition on phytophthora revealed by genome mining.</title>
        <authorList>
            <person name="Wang G."/>
            <person name="Liu Z."/>
            <person name="Lin R."/>
            <person name="Li E."/>
            <person name="Mao Z."/>
            <person name="Ling J."/>
            <person name="Yang Y."/>
            <person name="Yin W.B."/>
            <person name="Xie B."/>
        </authorList>
    </citation>
    <scope>NUCLEOTIDE SEQUENCE [LARGE SCALE GENOMIC DNA]</scope>
    <source>
        <strain evidence="2">170</strain>
    </source>
</reference>
<dbReference type="Proteomes" id="UP000078397">
    <property type="component" value="Unassembled WGS sequence"/>
</dbReference>
<keyword evidence="3" id="KW-1185">Reference proteome</keyword>
<feature type="compositionally biased region" description="Polar residues" evidence="1">
    <location>
        <begin position="99"/>
        <end position="113"/>
    </location>
</feature>
<dbReference type="EMBL" id="LSBJ02000003">
    <property type="protein sequence ID" value="OAQ69260.1"/>
    <property type="molecule type" value="Genomic_DNA"/>
</dbReference>
<proteinExistence type="predicted"/>
<evidence type="ECO:0000256" key="1">
    <source>
        <dbReference type="SAM" id="MobiDB-lite"/>
    </source>
</evidence>
<gene>
    <name evidence="2" type="ORF">VFPPC_12454</name>
</gene>